<evidence type="ECO:0000256" key="1">
    <source>
        <dbReference type="SAM" id="SignalP"/>
    </source>
</evidence>
<evidence type="ECO:0000313" key="4">
    <source>
        <dbReference type="Proteomes" id="UP000609172"/>
    </source>
</evidence>
<dbReference type="Gene3D" id="3.30.70.100">
    <property type="match status" value="1"/>
</dbReference>
<sequence>MKLYISLLFTLFSIAFSFSQNKPGKAVIHTTIYCDHCKACETCGQNFKSKMLKINGVQMYELDEKSMTITVYYNPKKTNLELIKTGITQLGYDADDFKANPLAYENLDSCCKKK</sequence>
<reference evidence="3" key="1">
    <citation type="submission" date="2020-12" db="EMBL/GenBank/DDBJ databases">
        <title>Bacterial novel species Flavobacterium sp. SE-1-e isolated from soil.</title>
        <authorList>
            <person name="Jung H.-Y."/>
        </authorList>
    </citation>
    <scope>NUCLEOTIDE SEQUENCE</scope>
    <source>
        <strain evidence="3">SE-1-e</strain>
    </source>
</reference>
<proteinExistence type="predicted"/>
<comment type="caution">
    <text evidence="3">The sequence shown here is derived from an EMBL/GenBank/DDBJ whole genome shotgun (WGS) entry which is preliminary data.</text>
</comment>
<dbReference type="EMBL" id="JAEHFV010000003">
    <property type="protein sequence ID" value="MBK0370228.1"/>
    <property type="molecule type" value="Genomic_DNA"/>
</dbReference>
<dbReference type="AlphaFoldDB" id="A0A934PPI7"/>
<dbReference type="SUPFAM" id="SSF55008">
    <property type="entry name" value="HMA, heavy metal-associated domain"/>
    <property type="match status" value="1"/>
</dbReference>
<keyword evidence="1" id="KW-0732">Signal</keyword>
<feature type="domain" description="HMA" evidence="2">
    <location>
        <begin position="28"/>
        <end position="95"/>
    </location>
</feature>
<dbReference type="RefSeq" id="WP_200106350.1">
    <property type="nucleotide sequence ID" value="NZ_JAEHFV010000003.1"/>
</dbReference>
<gene>
    <name evidence="3" type="ORF">I5M07_10285</name>
</gene>
<keyword evidence="4" id="KW-1185">Reference proteome</keyword>
<name>A0A934PPI7_9FLAO</name>
<evidence type="ECO:0000313" key="3">
    <source>
        <dbReference type="EMBL" id="MBK0370228.1"/>
    </source>
</evidence>
<dbReference type="PROSITE" id="PS50846">
    <property type="entry name" value="HMA_2"/>
    <property type="match status" value="1"/>
</dbReference>
<dbReference type="Proteomes" id="UP000609172">
    <property type="component" value="Unassembled WGS sequence"/>
</dbReference>
<protein>
    <submittedName>
        <fullName evidence="3">Heavy-metal-associated domain-containing protein</fullName>
    </submittedName>
</protein>
<accession>A0A934PPI7</accession>
<organism evidence="3 4">
    <name type="scientific">Flavobacterium agrisoli</name>
    <dbReference type="NCBI Taxonomy" id="2793066"/>
    <lineage>
        <taxon>Bacteria</taxon>
        <taxon>Pseudomonadati</taxon>
        <taxon>Bacteroidota</taxon>
        <taxon>Flavobacteriia</taxon>
        <taxon>Flavobacteriales</taxon>
        <taxon>Flavobacteriaceae</taxon>
        <taxon>Flavobacterium</taxon>
    </lineage>
</organism>
<feature type="chain" id="PRO_5037670208" evidence="1">
    <location>
        <begin position="18"/>
        <end position="114"/>
    </location>
</feature>
<dbReference type="Pfam" id="PF00403">
    <property type="entry name" value="HMA"/>
    <property type="match status" value="1"/>
</dbReference>
<feature type="signal peptide" evidence="1">
    <location>
        <begin position="1"/>
        <end position="17"/>
    </location>
</feature>
<dbReference type="InterPro" id="IPR006121">
    <property type="entry name" value="HMA_dom"/>
</dbReference>
<dbReference type="GO" id="GO:0046872">
    <property type="term" value="F:metal ion binding"/>
    <property type="evidence" value="ECO:0007669"/>
    <property type="project" value="InterPro"/>
</dbReference>
<dbReference type="InterPro" id="IPR036163">
    <property type="entry name" value="HMA_dom_sf"/>
</dbReference>
<evidence type="ECO:0000259" key="2">
    <source>
        <dbReference type="PROSITE" id="PS50846"/>
    </source>
</evidence>